<dbReference type="InterPro" id="IPR019137">
    <property type="entry name" value="Nck-associated_protein-1"/>
</dbReference>
<dbReference type="GO" id="GO:0031209">
    <property type="term" value="C:SCAR complex"/>
    <property type="evidence" value="ECO:0007669"/>
    <property type="project" value="TreeGrafter"/>
</dbReference>
<comment type="caution">
    <text evidence="3">The sequence shown here is derived from an EMBL/GenBank/DDBJ whole genome shotgun (WGS) entry which is preliminary data.</text>
</comment>
<dbReference type="PANTHER" id="PTHR12093:SF10">
    <property type="entry name" value="MEMBRANE-ASSOCIATED PROTEIN HEM"/>
    <property type="match status" value="1"/>
</dbReference>
<dbReference type="GO" id="GO:0016477">
    <property type="term" value="P:cell migration"/>
    <property type="evidence" value="ECO:0007669"/>
    <property type="project" value="TreeGrafter"/>
</dbReference>
<dbReference type="PANTHER" id="PTHR12093">
    <property type="entry name" value="NCK-ASSOCIATED PROTEIN 1"/>
    <property type="match status" value="1"/>
</dbReference>
<dbReference type="GO" id="GO:0000902">
    <property type="term" value="P:cell morphogenesis"/>
    <property type="evidence" value="ECO:0007669"/>
    <property type="project" value="TreeGrafter"/>
</dbReference>
<feature type="region of interest" description="Disordered" evidence="2">
    <location>
        <begin position="664"/>
        <end position="688"/>
    </location>
</feature>
<dbReference type="OrthoDB" id="548214at2759"/>
<sequence>MAARIAEKCTILLDVGLGMISRLSLLSRNLKSPGGRPHSLQNPEWAKIRKALEKKFPEASVSTLGDLAGFESFQSAAGRIIDELEPIYLTFLDVQEFNDTCLELLKALPNAILSLNLTQTPQITRDFVKLLTLYNQLHIFWSFIEERRVLLSLYSCAYHCVHGRTHKDYASLSSQVDAYNEPLKQAAEEFKDENFQKVLGDTLIQFMPVLMTAYNTDGLRQKNVLNPIEEGDGMPLPVVAPITNLAHSNPSSPPLLHPELCYVEEYATGIIYAGLVCPNLLARDDFLGLFKMVASDCLVVPLYRSHVLNVHTELENLASWFPPRGWTGSPLPKGFKLKNVMKELSKDATLTAGLKHKERRSYLRGEVSTLIHLFNQLPGLLAPKFPMVMTALKMAKTEILWHFRHVDQPTVKSRMKHYSEANYSDPYISVLVGLHDELLQLVYRNGKIVRNYYIEYMKGAHRTVLEEALSGLESHKAAFSAGVQTILGSILPTIDALATDSDSHDLAGFRLDWYRATAALTSFGSNALKIDPVRNLVSRMLRVVEHSCYVDALRDTVEGRCELHELWWFKDSFREQFEVCLYNPSAALHAVAFVRSLRVMAERNCHAFCPEEQQPIGQEAARIADDMLQQLANRLEELMDPLTAMIQGQEMQTSASEAAKRIERQQVAKAQRKQGSATTSETLPGAESVLSTAGRDGLRDLIELERTIARLLWGVNKSEQIAVYDRILRPKEYVREQLVSHFVNFTKSMFDGGDGREAPPIPPSAALARLKCATAAMQKCSGHLDIEFSSLLREALFEQSCEKGVYDVSAVLKAVPALEDSGNRNVHKAVCHYVSLVERSGNADCLYSPSNSSFVLNPARRVGRGYSPGLERYATPSELQALTLLIGTHGARVLDSALLNLVGTHTSKIKGFLSNNEAPLSQFSNQFVGDLGGGFEGILSGVKGSGEFITSSIIIGNALSLRSMLHTATGETQRATVPLVNSALSLVAASISHDEAGGASTPSVISLAKSSGISVGGLDPSLVESLGHLVGQSTDRNIWRLLPYAYAASFSTGETWRSTKYISASDVMSGGEHVIMDSVSALCGALLGFSEAEEASKAFIKAGCSVLFMMKADEAGKYSSFPIRAQFALMEKFVRVSPFVSRSTLETYMPYTILHAAYVDMSLNKQRAGDVALEAEVAFKEIKAVAVE</sequence>
<dbReference type="EMBL" id="BRXZ01001675">
    <property type="protein sequence ID" value="GMH76426.1"/>
    <property type="molecule type" value="Genomic_DNA"/>
</dbReference>
<dbReference type="AlphaFoldDB" id="A0A9W7ATQ7"/>
<feature type="compositionally biased region" description="Polar residues" evidence="2">
    <location>
        <begin position="673"/>
        <end position="682"/>
    </location>
</feature>
<evidence type="ECO:0000313" key="3">
    <source>
        <dbReference type="EMBL" id="GMH76426.1"/>
    </source>
</evidence>
<name>A0A9W7ATQ7_9STRA</name>
<gene>
    <name evidence="3" type="ORF">TrRE_jg9741</name>
</gene>
<proteinExistence type="inferred from homology"/>
<keyword evidence="4" id="KW-1185">Reference proteome</keyword>
<dbReference type="GO" id="GO:0030031">
    <property type="term" value="P:cell projection assembly"/>
    <property type="evidence" value="ECO:0007669"/>
    <property type="project" value="TreeGrafter"/>
</dbReference>
<evidence type="ECO:0000256" key="2">
    <source>
        <dbReference type="SAM" id="MobiDB-lite"/>
    </source>
</evidence>
<dbReference type="GO" id="GO:0030866">
    <property type="term" value="P:cortical actin cytoskeleton organization"/>
    <property type="evidence" value="ECO:0007669"/>
    <property type="project" value="TreeGrafter"/>
</dbReference>
<dbReference type="Proteomes" id="UP001165082">
    <property type="component" value="Unassembled WGS sequence"/>
</dbReference>
<dbReference type="Pfam" id="PF09735">
    <property type="entry name" value="Nckap1"/>
    <property type="match status" value="1"/>
</dbReference>
<protein>
    <submittedName>
        <fullName evidence="3">Uncharacterized protein</fullName>
    </submittedName>
</protein>
<evidence type="ECO:0000256" key="1">
    <source>
        <dbReference type="ARBA" id="ARBA00037947"/>
    </source>
</evidence>
<comment type="similarity">
    <text evidence="1">Belongs to the HEM-1/HEM-2 family.</text>
</comment>
<accession>A0A9W7ATQ7</accession>
<evidence type="ECO:0000313" key="4">
    <source>
        <dbReference type="Proteomes" id="UP001165082"/>
    </source>
</evidence>
<organism evidence="3 4">
    <name type="scientific">Triparma retinervis</name>
    <dbReference type="NCBI Taxonomy" id="2557542"/>
    <lineage>
        <taxon>Eukaryota</taxon>
        <taxon>Sar</taxon>
        <taxon>Stramenopiles</taxon>
        <taxon>Ochrophyta</taxon>
        <taxon>Bolidophyceae</taxon>
        <taxon>Parmales</taxon>
        <taxon>Triparmaceae</taxon>
        <taxon>Triparma</taxon>
    </lineage>
</organism>
<reference evidence="3" key="1">
    <citation type="submission" date="2022-07" db="EMBL/GenBank/DDBJ databases">
        <title>Genome analysis of Parmales, a sister group of diatoms, reveals the evolutionary specialization of diatoms from phago-mixotrophs to photoautotrophs.</title>
        <authorList>
            <person name="Ban H."/>
            <person name="Sato S."/>
            <person name="Yoshikawa S."/>
            <person name="Kazumasa Y."/>
            <person name="Nakamura Y."/>
            <person name="Ichinomiya M."/>
            <person name="Saitoh K."/>
            <person name="Sato N."/>
            <person name="Blanc-Mathieu R."/>
            <person name="Endo H."/>
            <person name="Kuwata A."/>
            <person name="Ogata H."/>
        </authorList>
    </citation>
    <scope>NUCLEOTIDE SEQUENCE</scope>
</reference>